<feature type="region of interest" description="Disordered" evidence="1">
    <location>
        <begin position="1"/>
        <end position="20"/>
    </location>
</feature>
<feature type="compositionally biased region" description="Pro residues" evidence="1">
    <location>
        <begin position="8"/>
        <end position="20"/>
    </location>
</feature>
<keyword evidence="3" id="KW-1185">Reference proteome</keyword>
<evidence type="ECO:0000313" key="2">
    <source>
        <dbReference type="EMBL" id="CAL8095658.1"/>
    </source>
</evidence>
<evidence type="ECO:0000313" key="3">
    <source>
        <dbReference type="Proteomes" id="UP001642540"/>
    </source>
</evidence>
<organism evidence="2 3">
    <name type="scientific">Orchesella dallaii</name>
    <dbReference type="NCBI Taxonomy" id="48710"/>
    <lineage>
        <taxon>Eukaryota</taxon>
        <taxon>Metazoa</taxon>
        <taxon>Ecdysozoa</taxon>
        <taxon>Arthropoda</taxon>
        <taxon>Hexapoda</taxon>
        <taxon>Collembola</taxon>
        <taxon>Entomobryomorpha</taxon>
        <taxon>Entomobryoidea</taxon>
        <taxon>Orchesellidae</taxon>
        <taxon>Orchesellinae</taxon>
        <taxon>Orchesella</taxon>
    </lineage>
</organism>
<name>A0ABP1QB38_9HEXA</name>
<proteinExistence type="predicted"/>
<evidence type="ECO:0000256" key="1">
    <source>
        <dbReference type="SAM" id="MobiDB-lite"/>
    </source>
</evidence>
<gene>
    <name evidence="2" type="ORF">ODALV1_LOCUS9145</name>
</gene>
<accession>A0ABP1QB38</accession>
<evidence type="ECO:0008006" key="4">
    <source>
        <dbReference type="Google" id="ProtNLM"/>
    </source>
</evidence>
<dbReference type="EMBL" id="CAXLJM020000027">
    <property type="protein sequence ID" value="CAL8095658.1"/>
    <property type="molecule type" value="Genomic_DNA"/>
</dbReference>
<comment type="caution">
    <text evidence="2">The sequence shown here is derived from an EMBL/GenBank/DDBJ whole genome shotgun (WGS) entry which is preliminary data.</text>
</comment>
<reference evidence="2 3" key="1">
    <citation type="submission" date="2024-08" db="EMBL/GenBank/DDBJ databases">
        <authorList>
            <person name="Cucini C."/>
            <person name="Frati F."/>
        </authorList>
    </citation>
    <scope>NUCLEOTIDE SEQUENCE [LARGE SCALE GENOMIC DNA]</scope>
</reference>
<sequence>MKVAAEAPPHPPTELTPLPPRFKTIKQAKDDLKGLYKTPVEFWEDNYVGEVLSESDDCHPENSSFIIGASGAVMTGLVTGFFSTRRVPIPINTPVSSTLFPKIHTLLSNSVILSSTAWRVAKRTLLGTILFAVLECDFKDFVPKKENKYQGSIVAGAVCGGIFGLRGGLRGATMGMVLFSSLPAAFEAFNRSKLLIAK</sequence>
<protein>
    <recommendedName>
        <fullName evidence="4">Mitochondrial import inner membrane translocase subunit TIM22</fullName>
    </recommendedName>
</protein>
<dbReference type="Pfam" id="PF02466">
    <property type="entry name" value="Tim17"/>
    <property type="match status" value="1"/>
</dbReference>
<dbReference type="Proteomes" id="UP001642540">
    <property type="component" value="Unassembled WGS sequence"/>
</dbReference>